<gene>
    <name evidence="2" type="ORF">OVN521_LOCUS37037</name>
</gene>
<accession>A0A820RCA1</accession>
<comment type="caution">
    <text evidence="2">The sequence shown here is derived from an EMBL/GenBank/DDBJ whole genome shotgun (WGS) entry which is preliminary data.</text>
</comment>
<protein>
    <submittedName>
        <fullName evidence="2">Uncharacterized protein</fullName>
    </submittedName>
</protein>
<sequence length="137" mass="15227">MTTKSNNKNQDDDPASSNSIHSPHNLRRNQLQSGGVTKRSNSSRSRKDMSVVIPRTSTNNTNSSMSHTTSNPSQLSSGDGEQLLDSSDTEEMEHSEDEEEAVVALQQAATRKAKQASIWSHFDQLDDNIYMCHLCFK</sequence>
<dbReference type="AlphaFoldDB" id="A0A820RCA1"/>
<evidence type="ECO:0000313" key="2">
    <source>
        <dbReference type="EMBL" id="CAF4436610.1"/>
    </source>
</evidence>
<reference evidence="2" key="1">
    <citation type="submission" date="2021-02" db="EMBL/GenBank/DDBJ databases">
        <authorList>
            <person name="Nowell W R."/>
        </authorList>
    </citation>
    <scope>NUCLEOTIDE SEQUENCE</scope>
</reference>
<keyword evidence="3" id="KW-1185">Reference proteome</keyword>
<feature type="region of interest" description="Disordered" evidence="1">
    <location>
        <begin position="1"/>
        <end position="110"/>
    </location>
</feature>
<name>A0A820RCA1_9BILA</name>
<dbReference type="Proteomes" id="UP000663866">
    <property type="component" value="Unassembled WGS sequence"/>
</dbReference>
<proteinExistence type="predicted"/>
<feature type="compositionally biased region" description="Acidic residues" evidence="1">
    <location>
        <begin position="87"/>
        <end position="101"/>
    </location>
</feature>
<evidence type="ECO:0000256" key="1">
    <source>
        <dbReference type="SAM" id="MobiDB-lite"/>
    </source>
</evidence>
<evidence type="ECO:0000313" key="3">
    <source>
        <dbReference type="Proteomes" id="UP000663866"/>
    </source>
</evidence>
<dbReference type="EMBL" id="CAJOBG010044473">
    <property type="protein sequence ID" value="CAF4436610.1"/>
    <property type="molecule type" value="Genomic_DNA"/>
</dbReference>
<feature type="compositionally biased region" description="Polar residues" evidence="1">
    <location>
        <begin position="15"/>
        <end position="43"/>
    </location>
</feature>
<feature type="non-terminal residue" evidence="2">
    <location>
        <position position="137"/>
    </location>
</feature>
<feature type="compositionally biased region" description="Low complexity" evidence="1">
    <location>
        <begin position="56"/>
        <end position="71"/>
    </location>
</feature>
<organism evidence="2 3">
    <name type="scientific">Rotaria magnacalcarata</name>
    <dbReference type="NCBI Taxonomy" id="392030"/>
    <lineage>
        <taxon>Eukaryota</taxon>
        <taxon>Metazoa</taxon>
        <taxon>Spiralia</taxon>
        <taxon>Gnathifera</taxon>
        <taxon>Rotifera</taxon>
        <taxon>Eurotatoria</taxon>
        <taxon>Bdelloidea</taxon>
        <taxon>Philodinida</taxon>
        <taxon>Philodinidae</taxon>
        <taxon>Rotaria</taxon>
    </lineage>
</organism>